<evidence type="ECO:0000256" key="1">
    <source>
        <dbReference type="SAM" id="SignalP"/>
    </source>
</evidence>
<organism evidence="2 3">
    <name type="scientific">Triparma laevis f. inornata</name>
    <dbReference type="NCBI Taxonomy" id="1714386"/>
    <lineage>
        <taxon>Eukaryota</taxon>
        <taxon>Sar</taxon>
        <taxon>Stramenopiles</taxon>
        <taxon>Ochrophyta</taxon>
        <taxon>Bolidophyceae</taxon>
        <taxon>Parmales</taxon>
        <taxon>Triparmaceae</taxon>
        <taxon>Triparma</taxon>
    </lineage>
</organism>
<gene>
    <name evidence="2" type="ORF">TL16_g03495</name>
</gene>
<dbReference type="AlphaFoldDB" id="A0A9W6ZY67"/>
<dbReference type="Gene3D" id="3.20.20.80">
    <property type="entry name" value="Glycosidases"/>
    <property type="match status" value="1"/>
</dbReference>
<reference evidence="3" key="1">
    <citation type="journal article" date="2023" name="Commun. Biol.">
        <title>Genome analysis of Parmales, the sister group of diatoms, reveals the evolutionary specialization of diatoms from phago-mixotrophs to photoautotrophs.</title>
        <authorList>
            <person name="Ban H."/>
            <person name="Sato S."/>
            <person name="Yoshikawa S."/>
            <person name="Yamada K."/>
            <person name="Nakamura Y."/>
            <person name="Ichinomiya M."/>
            <person name="Sato N."/>
            <person name="Blanc-Mathieu R."/>
            <person name="Endo H."/>
            <person name="Kuwata A."/>
            <person name="Ogata H."/>
        </authorList>
    </citation>
    <scope>NUCLEOTIDE SEQUENCE [LARGE SCALE GENOMIC DNA]</scope>
</reference>
<protein>
    <recommendedName>
        <fullName evidence="4">Chitinase</fullName>
    </recommendedName>
</protein>
<proteinExistence type="predicted"/>
<sequence>MPTFTKLLLLTLKLTLTQLLVSPVAPHAINPSSPPKLERSLPEKLVVAYQSWSECDDKVLDAVRSGVNVVIWFATNLESAYDGSALMAGGPNRTCVQEKIEALEELGYGRDKVTHLISVGGWDASHPDTSNTAEEYFEAFEKFSDGLYDGLDWDLEGNDSLTSQLNYFSKECLLLMGDLSQLLHDAGYIVSMAPPESYLDIQTTEFSKYVNLTYPSDDWNTTPPFQYHGHNTYALPLAMHPDAFDFINFQIYETKSHASYNTTILGTAQVDYLVDYINMLLHTPLNVNFETDEDFLSLGLQTIDIADKIVVGFIANGGVGGPITAANATKAYQQVEELGEGNIRGWFYWCLADDGDVMLPGVLSSVF</sequence>
<keyword evidence="1" id="KW-0732">Signal</keyword>
<comment type="caution">
    <text evidence="2">The sequence shown here is derived from an EMBL/GenBank/DDBJ whole genome shotgun (WGS) entry which is preliminary data.</text>
</comment>
<evidence type="ECO:0000313" key="3">
    <source>
        <dbReference type="Proteomes" id="UP001162640"/>
    </source>
</evidence>
<evidence type="ECO:0008006" key="4">
    <source>
        <dbReference type="Google" id="ProtNLM"/>
    </source>
</evidence>
<dbReference type="Proteomes" id="UP001162640">
    <property type="component" value="Unassembled WGS sequence"/>
</dbReference>
<name>A0A9W6ZY67_9STRA</name>
<evidence type="ECO:0000313" key="2">
    <source>
        <dbReference type="EMBL" id="GMH62547.1"/>
    </source>
</evidence>
<dbReference type="EMBL" id="BLQM01000093">
    <property type="protein sequence ID" value="GMH62547.1"/>
    <property type="molecule type" value="Genomic_DNA"/>
</dbReference>
<dbReference type="SUPFAM" id="SSF51445">
    <property type="entry name" value="(Trans)glycosidases"/>
    <property type="match status" value="1"/>
</dbReference>
<dbReference type="InterPro" id="IPR017853">
    <property type="entry name" value="GH"/>
</dbReference>
<accession>A0A9W6ZY67</accession>
<feature type="signal peptide" evidence="1">
    <location>
        <begin position="1"/>
        <end position="17"/>
    </location>
</feature>
<feature type="chain" id="PRO_5040949997" description="Chitinase" evidence="1">
    <location>
        <begin position="18"/>
        <end position="367"/>
    </location>
</feature>